<evidence type="ECO:0000259" key="13">
    <source>
        <dbReference type="Pfam" id="PF00912"/>
    </source>
</evidence>
<protein>
    <submittedName>
        <fullName evidence="14">Biosynthetic peptidoglycan transglycosylase</fullName>
    </submittedName>
</protein>
<evidence type="ECO:0000256" key="7">
    <source>
        <dbReference type="ARBA" id="ARBA00022984"/>
    </source>
</evidence>
<evidence type="ECO:0000256" key="12">
    <source>
        <dbReference type="SAM" id="Phobius"/>
    </source>
</evidence>
<dbReference type="PANTHER" id="PTHR30400">
    <property type="entry name" value="MONOFUNCTIONAL BIOSYNTHETIC PEPTIDOGLYCAN TRANSGLYCOSYLASE"/>
    <property type="match status" value="1"/>
</dbReference>
<dbReference type="InterPro" id="IPR023346">
    <property type="entry name" value="Lysozyme-like_dom_sf"/>
</dbReference>
<keyword evidence="4" id="KW-0808">Transferase</keyword>
<dbReference type="InterPro" id="IPR001264">
    <property type="entry name" value="Glyco_trans_51"/>
</dbReference>
<evidence type="ECO:0000256" key="3">
    <source>
        <dbReference type="ARBA" id="ARBA00022676"/>
    </source>
</evidence>
<evidence type="ECO:0000256" key="6">
    <source>
        <dbReference type="ARBA" id="ARBA00022960"/>
    </source>
</evidence>
<keyword evidence="9 12" id="KW-0472">Membrane</keyword>
<keyword evidence="1" id="KW-1003">Cell membrane</keyword>
<evidence type="ECO:0000256" key="8">
    <source>
        <dbReference type="ARBA" id="ARBA00022989"/>
    </source>
</evidence>
<keyword evidence="10" id="KW-0961">Cell wall biogenesis/degradation</keyword>
<feature type="domain" description="Glycosyl transferase family 51" evidence="13">
    <location>
        <begin position="448"/>
        <end position="595"/>
    </location>
</feature>
<dbReference type="CDD" id="cd12087">
    <property type="entry name" value="TM_EGFR-like"/>
    <property type="match status" value="1"/>
</dbReference>
<dbReference type="RefSeq" id="WP_375557328.1">
    <property type="nucleotide sequence ID" value="NZ_JBBVGT010000002.1"/>
</dbReference>
<keyword evidence="7" id="KW-0573">Peptidoglycan synthesis</keyword>
<keyword evidence="3" id="KW-0328">Glycosyltransferase</keyword>
<dbReference type="PANTHER" id="PTHR30400:SF0">
    <property type="entry name" value="BIOSYNTHETIC PEPTIDOGLYCAN TRANSGLYCOSYLASE"/>
    <property type="match status" value="1"/>
</dbReference>
<evidence type="ECO:0000256" key="9">
    <source>
        <dbReference type="ARBA" id="ARBA00023136"/>
    </source>
</evidence>
<keyword evidence="6" id="KW-0133">Cell shape</keyword>
<evidence type="ECO:0000256" key="11">
    <source>
        <dbReference type="SAM" id="Coils"/>
    </source>
</evidence>
<gene>
    <name evidence="14" type="ORF">WKR92_08105</name>
</gene>
<evidence type="ECO:0000256" key="4">
    <source>
        <dbReference type="ARBA" id="ARBA00022679"/>
    </source>
</evidence>
<evidence type="ECO:0000313" key="15">
    <source>
        <dbReference type="Proteomes" id="UP001580928"/>
    </source>
</evidence>
<evidence type="ECO:0000256" key="2">
    <source>
        <dbReference type="ARBA" id="ARBA00022519"/>
    </source>
</evidence>
<evidence type="ECO:0000256" key="10">
    <source>
        <dbReference type="ARBA" id="ARBA00023316"/>
    </source>
</evidence>
<accession>A0ABV5CEH8</accession>
<name>A0ABV5CEH8_9SPHI</name>
<keyword evidence="11" id="KW-0175">Coiled coil</keyword>
<feature type="transmembrane region" description="Helical" evidence="12">
    <location>
        <begin position="15"/>
        <end position="38"/>
    </location>
</feature>
<proteinExistence type="predicted"/>
<dbReference type="Gene3D" id="1.10.3810.10">
    <property type="entry name" value="Biosynthetic peptidoglycan transglycosylase-like"/>
    <property type="match status" value="1"/>
</dbReference>
<dbReference type="InterPro" id="IPR011812">
    <property type="entry name" value="Pep_trsgly"/>
</dbReference>
<keyword evidence="5 12" id="KW-0812">Transmembrane</keyword>
<keyword evidence="8 12" id="KW-1133">Transmembrane helix</keyword>
<keyword evidence="2" id="KW-0997">Cell inner membrane</keyword>
<feature type="coiled-coil region" evidence="11">
    <location>
        <begin position="658"/>
        <end position="685"/>
    </location>
</feature>
<organism evidence="14 15">
    <name type="scientific">Albibacterium profundi</name>
    <dbReference type="NCBI Taxonomy" id="3134906"/>
    <lineage>
        <taxon>Bacteria</taxon>
        <taxon>Pseudomonadati</taxon>
        <taxon>Bacteroidota</taxon>
        <taxon>Sphingobacteriia</taxon>
        <taxon>Sphingobacteriales</taxon>
        <taxon>Sphingobacteriaceae</taxon>
        <taxon>Albibacterium</taxon>
    </lineage>
</organism>
<keyword evidence="15" id="KW-1185">Reference proteome</keyword>
<dbReference type="Pfam" id="PF00912">
    <property type="entry name" value="Transgly"/>
    <property type="match status" value="1"/>
</dbReference>
<evidence type="ECO:0000256" key="5">
    <source>
        <dbReference type="ARBA" id="ARBA00022692"/>
    </source>
</evidence>
<sequence length="690" mass="78333">MDTIKTFFKSIPRRYYMIAAGVGGVLIVLFTIVAIIAINKREPLLKSAIERAKAKALDDYQVQLEINKAYFSGLKEVSFEGISATPIDADTLVNIELLRVSVKLFPLLSGKVKLANMDMENARVSFIKKDSVTSNYDFLFREKEADTAQVAEVEKAEEPIHMAKLANRVIHQVLYKIPENMDLTKFEISYKDDSLFHNIKIPKANIDNGDLESTILVNEDKATWHIDGDLNPGRNRLSFRLYADQGKVELPLLEDKYGMRVNFDMIEAELQDVKWINNDDLQISISGQLSNFLINHWRIASNDVIVPKASTQAELIIGKDFIELDEGSVVQLEEIKAHPYAKLTLLPHKIYDLGVEIPEMDAQKAFDSFPTGLFESLEGIQVSGKMKYRFDLHLDSEMPDSVQLHSAIEENGFKINSYGKTDLSKINSPFTYEPYETDGPVRDIIVGPENPDFTPLNQISPLLRNAVLTAEDPTFFTHEGFVEKSIKASIATNFKEKAFRRGGSTISMQLVKNVFLDREKTLARKVEEMLIVWLIEHNDIVSKERMYEVYLNVIEWGNNVYGISEAARHYFLKDQSQLTIGESIFLASIVPSPKRGLSRFTSYGGLQPYLTGYFRLIGTLMANSGYIPRDPNRSYGFYSVSLRNAVLPSRAPEPDSTMLDTDRSRIDLEREVEEAERLLEQLFGKEIEEQ</sequence>
<dbReference type="InterPro" id="IPR036950">
    <property type="entry name" value="PBP_transglycosylase"/>
</dbReference>
<dbReference type="Proteomes" id="UP001580928">
    <property type="component" value="Unassembled WGS sequence"/>
</dbReference>
<reference evidence="14 15" key="1">
    <citation type="submission" date="2024-04" db="EMBL/GenBank/DDBJ databases">
        <title>Albibacterium profundi sp. nov., isolated from sediment of the Challenger Deep of Mariana Trench.</title>
        <authorList>
            <person name="Wang Y."/>
        </authorList>
    </citation>
    <scope>NUCLEOTIDE SEQUENCE [LARGE SCALE GENOMIC DNA]</scope>
    <source>
        <strain evidence="14 15">RHL897</strain>
    </source>
</reference>
<evidence type="ECO:0000256" key="1">
    <source>
        <dbReference type="ARBA" id="ARBA00022475"/>
    </source>
</evidence>
<dbReference type="SUPFAM" id="SSF53955">
    <property type="entry name" value="Lysozyme-like"/>
    <property type="match status" value="1"/>
</dbReference>
<dbReference type="EMBL" id="JBBVGT010000002">
    <property type="protein sequence ID" value="MFB5945795.1"/>
    <property type="molecule type" value="Genomic_DNA"/>
</dbReference>
<evidence type="ECO:0000313" key="14">
    <source>
        <dbReference type="EMBL" id="MFB5945795.1"/>
    </source>
</evidence>
<comment type="caution">
    <text evidence="14">The sequence shown here is derived from an EMBL/GenBank/DDBJ whole genome shotgun (WGS) entry which is preliminary data.</text>
</comment>